<organism evidence="1 2">
    <name type="scientific">Clostridium kluyveri (strain ATCC 8527 / DSM 555 / NBRC 12016 / NCIMB 10680 / K1)</name>
    <dbReference type="NCBI Taxonomy" id="431943"/>
    <lineage>
        <taxon>Bacteria</taxon>
        <taxon>Bacillati</taxon>
        <taxon>Bacillota</taxon>
        <taxon>Clostridia</taxon>
        <taxon>Eubacteriales</taxon>
        <taxon>Clostridiaceae</taxon>
        <taxon>Clostridium</taxon>
    </lineage>
</organism>
<protein>
    <submittedName>
        <fullName evidence="1">Uncharacterized protein</fullName>
    </submittedName>
</protein>
<dbReference type="Proteomes" id="UP000002411">
    <property type="component" value="Plasmid pCKL555A"/>
</dbReference>
<dbReference type="RefSeq" id="WP_011930364.1">
    <property type="nucleotide sequence ID" value="NC_009466.1"/>
</dbReference>
<dbReference type="EMBL" id="CP000674">
    <property type="protein sequence ID" value="ABQ23617.1"/>
    <property type="molecule type" value="Genomic_DNA"/>
</dbReference>
<geneLocation type="plasmid" evidence="1 2">
    <name>pCKL555A</name>
</geneLocation>
<sequence length="305" mass="33999">MDNQTTEIAIMNDYPEDKFNLLVPVKTIQELSPLHKIVFNQVMISPNLKDKDVYKQGEELALTKKGLEKLMTASNIQIVESTPIMPKICRKCVEIAKATKIAPKCGECKQKNDVAYRVTVSIPDSNGGFRYVQASRNSKIEDAKSSTEKLFLDEQCETKALNRALRKAMMIKSTYTVKELEKPFVVANVVVNMADADMKKAMIAKATESSNILFEKKFGSKMLSAPIEIIPEDDEENQEPETVDAEIIEGDGVYCQGCGQLIESGSGKWTVEAIAEYSKKHFEKILCIDCQNEARDSKPAKAGNK</sequence>
<evidence type="ECO:0000313" key="2">
    <source>
        <dbReference type="Proteomes" id="UP000002411"/>
    </source>
</evidence>
<dbReference type="AlphaFoldDB" id="A5F9P4"/>
<proteinExistence type="predicted"/>
<accession>A5F9P4</accession>
<keyword evidence="1" id="KW-0614">Plasmid</keyword>
<dbReference type="HOGENOM" id="CLU_911217_0_0_9"/>
<evidence type="ECO:0000313" key="1">
    <source>
        <dbReference type="EMBL" id="ABQ23617.1"/>
    </source>
</evidence>
<dbReference type="KEGG" id="ckl:CKL_4018"/>
<keyword evidence="2" id="KW-1185">Reference proteome</keyword>
<reference evidence="1 2" key="1">
    <citation type="journal article" date="2008" name="Proc. Natl. Acad. Sci. U.S.A.">
        <title>The genome of Clostridium kluyveri, a strict anaerobe with unique metabolic features.</title>
        <authorList>
            <person name="Seedorf H."/>
            <person name="Fricke W.F."/>
            <person name="Veith B."/>
            <person name="Brueggemann H."/>
            <person name="Liesegang H."/>
            <person name="Strittmatter A."/>
            <person name="Miethke M."/>
            <person name="Buckel W."/>
            <person name="Hinderberger J."/>
            <person name="Li F."/>
            <person name="Hagemeier C."/>
            <person name="Thauer R.K."/>
            <person name="Gottschalk G."/>
        </authorList>
    </citation>
    <scope>NUCLEOTIDE SEQUENCE [LARGE SCALE GENOMIC DNA]</scope>
    <source>
        <strain evidence="2">ATCC 8527 / DSM 555 / NCIMB 10680</strain>
        <plasmid evidence="1 2">pCKL555A</plasmid>
    </source>
</reference>
<gene>
    <name evidence="1" type="ordered locus">CKL_4018</name>
</gene>
<name>A5F9P4_CLOK5</name>